<name>A0A835VUE8_9CHLO</name>
<organism evidence="6 7">
    <name type="scientific">Chlamydomonas schloesseri</name>
    <dbReference type="NCBI Taxonomy" id="2026947"/>
    <lineage>
        <taxon>Eukaryota</taxon>
        <taxon>Viridiplantae</taxon>
        <taxon>Chlorophyta</taxon>
        <taxon>core chlorophytes</taxon>
        <taxon>Chlorophyceae</taxon>
        <taxon>CS clade</taxon>
        <taxon>Chlamydomonadales</taxon>
        <taxon>Chlamydomonadaceae</taxon>
        <taxon>Chlamydomonas</taxon>
    </lineage>
</organism>
<dbReference type="InterPro" id="IPR018490">
    <property type="entry name" value="cNMP-bd_dom_sf"/>
</dbReference>
<feature type="region of interest" description="Disordered" evidence="4">
    <location>
        <begin position="713"/>
        <end position="749"/>
    </location>
</feature>
<evidence type="ECO:0000256" key="1">
    <source>
        <dbReference type="ARBA" id="ARBA00004430"/>
    </source>
</evidence>
<dbReference type="InterPro" id="IPR003591">
    <property type="entry name" value="Leu-rich_rpt_typical-subtyp"/>
</dbReference>
<feature type="compositionally biased region" description="Polar residues" evidence="4">
    <location>
        <begin position="1290"/>
        <end position="1299"/>
    </location>
</feature>
<dbReference type="Gene3D" id="3.80.10.10">
    <property type="entry name" value="Ribonuclease Inhibitor"/>
    <property type="match status" value="2"/>
</dbReference>
<comment type="caution">
    <text evidence="6">The sequence shown here is derived from an EMBL/GenBank/DDBJ whole genome shotgun (WGS) entry which is preliminary data.</text>
</comment>
<feature type="compositionally biased region" description="Polar residues" evidence="4">
    <location>
        <begin position="1311"/>
        <end position="1320"/>
    </location>
</feature>
<feature type="compositionally biased region" description="Gly residues" evidence="4">
    <location>
        <begin position="1363"/>
        <end position="1372"/>
    </location>
</feature>
<dbReference type="InterPro" id="IPR014710">
    <property type="entry name" value="RmlC-like_jellyroll"/>
</dbReference>
<feature type="region of interest" description="Disordered" evidence="4">
    <location>
        <begin position="2365"/>
        <end position="2432"/>
    </location>
</feature>
<dbReference type="GO" id="GO:0005930">
    <property type="term" value="C:axoneme"/>
    <property type="evidence" value="ECO:0007669"/>
    <property type="project" value="UniProtKB-SubCell"/>
</dbReference>
<feature type="compositionally biased region" description="Low complexity" evidence="4">
    <location>
        <begin position="1375"/>
        <end position="1397"/>
    </location>
</feature>
<comment type="subcellular location">
    <subcellularLocation>
        <location evidence="1">Cytoplasm</location>
        <location evidence="1">Cytoskeleton</location>
        <location evidence="1">Cilium axoneme</location>
    </subcellularLocation>
</comment>
<feature type="domain" description="Cyclic nucleotide-binding" evidence="5">
    <location>
        <begin position="383"/>
        <end position="444"/>
    </location>
</feature>
<sequence>MLDKGSDAFERARRLLARIMSRLMQQTFLAWHKHARFETTIKQMEAVIDPVAAVLEKLPENRTPEDIQKLVPLVSQIDAYKPLHPQVREFLASYLHLALLTDHTELPRQPSDNSCLFSVVFGQLTALVGDPGDPALAAIRDHAVAELTALASPEPSVADVSASAAAAVAAVDAAAAAPTKQLSAESSTGLTGGAVAVAAAEERRLRAQTTMSMYGIRGVRGKAAEQVSGSLWRCIMDTIHNLNNLQKAQAMRALAAQHAATLEDAAGGQGAGGKPGLASPATEEAALLELLPVLANLKTQVHTFKTGQSFSGRELYCQEEAGLVQEVGAVHLELPGRAIAAITPENGLAALVYVSREVYRRAMAMQSEISVRRAVDSCCRLPFLRHTPLKELYRLSRHMHEATFKPGETVLHQGRETSFLLFLVSGEVQVVADLPDSTDPLVLGAALAWLGGTKPTQAQAKALAAHVAASNRRAAAAVSTNGLPGVGTGADTARQDGLLRSRTGTFTGDDGGAPGPAAGGAGGAGAAAGGGNVVLPNFGATRRVVLGRRGSGVVLGDDLLREKRLTVGVVATSRCVCLAVSPQRFTMCCDPLTLRLFHKLRLQHSATAVFTDALLAEEERAGLVTAFRDTVLSSSYDHVPDTLRRGELHEPRAWLASSIRPSELDTTADDLYQQRAAAKAAAAAAARAAANGDVNAAAAVAAAAAAAVAAASGRRSMSPHAGAGGRRRSREGSPPPGMASPAHGSGSPPLYLPPSVAALSLPSLETAPPAKLYSGLKVALVQELVGSRAESGSMAVFLQRMKAAEVQRIANANAAAVGAPKPIDLAAAPGAAGSGAAAAVTQQQQRSYTDMLEAACMAVIKVELAPGQLDVKLDTMGQVLDDIVVQWSDLAHRFGLQLVRWRAAEYFLVVPLDLSARRRPLVRIMADTLLTMAAEFRKIVAQNEIPHLAMAAGVAIGGLFSSYDSGHFLVGCSGQAHAAAQHLCKMAQEEGGWQGTILVADSVAQALARTHHVQCANGGGELLGAVGEAMGSPRARRRPNPLLTQPEDAEQRRQRLAREEEERQRQSSDVGEAGGGIKLESKGPTGSAGAAAAEVLAEDDEDEPVSPGTRPYYRRTFGPGADNTNGSRGLIGPGGLVGSRSMHYLPGGGAALLDDGEAMQDPALGTPHGGVVSNLHVPSPGGDGVGSPASRQPSYVASRRAAGPGGGPLLPPPLLLGGEPTWANQTGPVIIPGEDVLPTPNPITSQAAVLRRSHDALSLAPLLLPGDPASVEQSLNSPALFSMRHPSGLGHQNQHQQALRASGGLPPGAHRSNSNTSQVAPHQLQQQYGGGDGGVSTGGAASPVAGAGPGGAMGASGRRSMGLGAGWEGGSGDVSVPGLSPGPAAASGPVGSASSSPGGSGLKLAQRRERNSAATSTMMFRQQLRQEVASLRQSVHQQQSYRYDGAVVTRPQHQQHHLQQVPPVGPSSAPLPSSPSEHMHHSLSPREPPRNDNVSPNRSRFAPVTHAPATLAPAEAVFVASTLETQQAVSPNRRDTWMAASANSAAGGLGTSQGQSHRLPAGIPPRRALSPMPQRAISPFIPISTVDPASEAAAAARGGGSPGAGASRLPPSGPSAAAAALAGGGGSGPAPKLIASNFGYLKVPQGRLHHGSEVVADTGKACGAVRRASSHSASFAAGASDTNGRHAIGCSVSHGAPVAPDSPAIHQYPSAAGRDASSALGQPTPTAAGSASATGWGGVSWAAGAGPAGGAASGESTPGRGVSAAAIQYSGIGGTAGTAYGRSKSSRGRNAQGGNGTESPPSGRQQPGGGGGKSKKGSTWQDLGSQRAAEQYAASLPLGLQHVSFSTAGLSRVPPLQRLLYLESLALSYNHLVDVGSEALAGLSPNLKTLTLVCADLSSLPPDFGALLPGLTELNISNNRLTQLPPTMGCMTRLRSLSISHNKLEPGGLPPSLWEMGSLEHLLLGSNKLTELPDRSFAELTNLQSLDVRHNRLAALPASLTCLSGSLTKLVASYNNLTAMPPGFMNSMERLAVLILDFNPKLVACPQLAMGRPSGGEGSGGLSVHNSTGDAAPDAVTLTPGGGGSHAKVPTAKPTPRADASAGEVASAAAPPGAAAAAAAGGPAGPAGSPFAEGGVQAPVSASSQSHPADMGSTMPPSGQQNISPNVSACGAGPAAHGVSTSLVAAEQPSALGLRHSDGLGLWRQVKAVLTEVAAVQHLPSLRVLSLSSVSLLNIPAWLPAGLQVLDVSRNNLHYLPPWLPRRLAPSLAVLRLHTNHLEAVPADIRTMTALQVLTLEENPVASPERIATPHGAGWAAEWLYRKKYRSRPEVMASLAQQGSEQPLLSLAATASAVMAGQAATANGSSSTVAAGAGGAGGSGSPPKGTSQAGGALSANASTATAGAAAASQAAALAAEPSAPPSGAAAGAHAAA</sequence>
<keyword evidence="2" id="KW-0433">Leucine-rich repeat</keyword>
<dbReference type="CDD" id="cd00038">
    <property type="entry name" value="CAP_ED"/>
    <property type="match status" value="1"/>
</dbReference>
<dbReference type="InterPro" id="IPR032675">
    <property type="entry name" value="LRR_dom_sf"/>
</dbReference>
<dbReference type="SMART" id="SM00369">
    <property type="entry name" value="LRR_TYP"/>
    <property type="match status" value="8"/>
</dbReference>
<keyword evidence="7" id="KW-1185">Reference proteome</keyword>
<feature type="compositionally biased region" description="Basic and acidic residues" evidence="4">
    <location>
        <begin position="1049"/>
        <end position="1066"/>
    </location>
</feature>
<feature type="compositionally biased region" description="Low complexity" evidence="4">
    <location>
        <begin position="2098"/>
        <end position="2135"/>
    </location>
</feature>
<feature type="compositionally biased region" description="Polar residues" evidence="4">
    <location>
        <begin position="2155"/>
        <end position="2167"/>
    </location>
</feature>
<gene>
    <name evidence="6" type="ORF">HYH02_014994</name>
</gene>
<feature type="compositionally biased region" description="Gly residues" evidence="4">
    <location>
        <begin position="1328"/>
        <end position="1337"/>
    </location>
</feature>
<dbReference type="PANTHER" id="PTHR48051">
    <property type="match status" value="1"/>
</dbReference>
<evidence type="ECO:0000259" key="5">
    <source>
        <dbReference type="PROSITE" id="PS50042"/>
    </source>
</evidence>
<proteinExistence type="predicted"/>
<feature type="compositionally biased region" description="Low complexity" evidence="4">
    <location>
        <begin position="2389"/>
        <end position="2432"/>
    </location>
</feature>
<feature type="compositionally biased region" description="Low complexity" evidence="4">
    <location>
        <begin position="1723"/>
        <end position="1734"/>
    </location>
</feature>
<feature type="region of interest" description="Disordered" evidence="4">
    <location>
        <begin position="1778"/>
        <end position="1826"/>
    </location>
</feature>
<dbReference type="InterPro" id="IPR000595">
    <property type="entry name" value="cNMP-bd_dom"/>
</dbReference>
<protein>
    <recommendedName>
        <fullName evidence="5">Cyclic nucleotide-binding domain-containing protein</fullName>
    </recommendedName>
</protein>
<feature type="region of interest" description="Disordered" evidence="4">
    <location>
        <begin position="2053"/>
        <end position="2171"/>
    </location>
</feature>
<dbReference type="PROSITE" id="PS50042">
    <property type="entry name" value="CNMP_BINDING_3"/>
    <property type="match status" value="1"/>
</dbReference>
<dbReference type="PROSITE" id="PS51450">
    <property type="entry name" value="LRR"/>
    <property type="match status" value="2"/>
</dbReference>
<evidence type="ECO:0000256" key="2">
    <source>
        <dbReference type="ARBA" id="ARBA00022614"/>
    </source>
</evidence>
<dbReference type="Pfam" id="PF13855">
    <property type="entry name" value="LRR_8"/>
    <property type="match status" value="2"/>
</dbReference>
<dbReference type="InterPro" id="IPR001611">
    <property type="entry name" value="Leu-rich_rpt"/>
</dbReference>
<dbReference type="InterPro" id="IPR050216">
    <property type="entry name" value="LRR_domain-containing"/>
</dbReference>
<feature type="region of interest" description="Disordered" evidence="4">
    <location>
        <begin position="1280"/>
        <end position="1415"/>
    </location>
</feature>
<dbReference type="PANTHER" id="PTHR48051:SF1">
    <property type="entry name" value="RAS SUPPRESSOR PROTEIN 1"/>
    <property type="match status" value="1"/>
</dbReference>
<reference evidence="6" key="1">
    <citation type="journal article" date="2020" name="bioRxiv">
        <title>Comparative genomics of Chlamydomonas.</title>
        <authorList>
            <person name="Craig R.J."/>
            <person name="Hasan A.R."/>
            <person name="Ness R.W."/>
            <person name="Keightley P.D."/>
        </authorList>
    </citation>
    <scope>NUCLEOTIDE SEQUENCE</scope>
    <source>
        <strain evidence="6">CCAP 11/173</strain>
    </source>
</reference>
<dbReference type="EMBL" id="JAEHOD010000114">
    <property type="protein sequence ID" value="KAG2425621.1"/>
    <property type="molecule type" value="Genomic_DNA"/>
</dbReference>
<dbReference type="Proteomes" id="UP000613740">
    <property type="component" value="Unassembled WGS sequence"/>
</dbReference>
<feature type="region of interest" description="Disordered" evidence="4">
    <location>
        <begin position="1700"/>
        <end position="1734"/>
    </location>
</feature>
<dbReference type="Gene3D" id="2.60.120.10">
    <property type="entry name" value="Jelly Rolls"/>
    <property type="match status" value="1"/>
</dbReference>
<accession>A0A835VUE8</accession>
<evidence type="ECO:0000256" key="4">
    <source>
        <dbReference type="SAM" id="MobiDB-lite"/>
    </source>
</evidence>
<evidence type="ECO:0000313" key="7">
    <source>
        <dbReference type="Proteomes" id="UP000613740"/>
    </source>
</evidence>
<dbReference type="SUPFAM" id="SSF51206">
    <property type="entry name" value="cAMP-binding domain-like"/>
    <property type="match status" value="1"/>
</dbReference>
<feature type="region of interest" description="Disordered" evidence="4">
    <location>
        <begin position="1449"/>
        <end position="1500"/>
    </location>
</feature>
<feature type="region of interest" description="Disordered" evidence="4">
    <location>
        <begin position="1178"/>
        <end position="1207"/>
    </location>
</feature>
<evidence type="ECO:0000313" key="6">
    <source>
        <dbReference type="EMBL" id="KAG2425621.1"/>
    </source>
</evidence>
<keyword evidence="3" id="KW-0677">Repeat</keyword>
<evidence type="ECO:0000256" key="3">
    <source>
        <dbReference type="ARBA" id="ARBA00022737"/>
    </source>
</evidence>
<dbReference type="SMART" id="SM00364">
    <property type="entry name" value="LRR_BAC"/>
    <property type="match status" value="5"/>
</dbReference>
<feature type="region of interest" description="Disordered" evidence="4">
    <location>
        <begin position="1592"/>
        <end position="1626"/>
    </location>
</feature>
<dbReference type="SUPFAM" id="SSF52058">
    <property type="entry name" value="L domain-like"/>
    <property type="match status" value="1"/>
</dbReference>
<feature type="compositionally biased region" description="Low complexity" evidence="4">
    <location>
        <begin position="1457"/>
        <end position="1476"/>
    </location>
</feature>
<feature type="compositionally biased region" description="Low complexity" evidence="4">
    <location>
        <begin position="1604"/>
        <end position="1621"/>
    </location>
</feature>
<feature type="region of interest" description="Disordered" evidence="4">
    <location>
        <begin position="1029"/>
        <end position="1128"/>
    </location>
</feature>
<dbReference type="OrthoDB" id="546590at2759"/>